<accession>A0A1M4V9M0</accession>
<protein>
    <recommendedName>
        <fullName evidence="2">diguanylate cyclase</fullName>
        <ecNumber evidence="2">2.7.7.65</ecNumber>
    </recommendedName>
</protein>
<feature type="domain" description="HDOD" evidence="5">
    <location>
        <begin position="15"/>
        <end position="209"/>
    </location>
</feature>
<evidence type="ECO:0000256" key="3">
    <source>
        <dbReference type="ARBA" id="ARBA00034247"/>
    </source>
</evidence>
<dbReference type="SUPFAM" id="SSF109604">
    <property type="entry name" value="HD-domain/PDEase-like"/>
    <property type="match status" value="1"/>
</dbReference>
<dbReference type="InterPro" id="IPR000160">
    <property type="entry name" value="GGDEF_dom"/>
</dbReference>
<dbReference type="AlphaFoldDB" id="A0A1M4V9M0"/>
<comment type="cofactor">
    <cofactor evidence="1">
        <name>Mg(2+)</name>
        <dbReference type="ChEBI" id="CHEBI:18420"/>
    </cofactor>
</comment>
<dbReference type="OrthoDB" id="9803824at2"/>
<dbReference type="PROSITE" id="PS50887">
    <property type="entry name" value="GGDEF"/>
    <property type="match status" value="1"/>
</dbReference>
<dbReference type="SUPFAM" id="SSF55073">
    <property type="entry name" value="Nucleotide cyclase"/>
    <property type="match status" value="1"/>
</dbReference>
<dbReference type="Pfam" id="PF00990">
    <property type="entry name" value="GGDEF"/>
    <property type="match status" value="1"/>
</dbReference>
<dbReference type="FunFam" id="3.30.70.270:FF:000001">
    <property type="entry name" value="Diguanylate cyclase domain protein"/>
    <property type="match status" value="1"/>
</dbReference>
<dbReference type="EMBL" id="FQUK01000010">
    <property type="protein sequence ID" value="SHE65632.1"/>
    <property type="molecule type" value="Genomic_DNA"/>
</dbReference>
<sequence>MRPELEATLLHCRNLPSPPGVALQIIELAQDPNASLADAARVVAMDPALSARILRMANSPLYATRRRATTLAQAMSTLGVNATLSLALGFSLMQGLRGRGSAIELQEQLWKRSVLAAVIARLLAQHAGTGRSDIALLGGLLQDIGKLALLHALSDGYARLHAQAIGNDALLALERAAYGDDHASIGAWLARRWNLPAVLVEAIACSEAPAPVDDPLARCVQVSGPIADLWLAGDEPDDHLIEQAQTWLATCPADPPPTLDVLLPEIAAALPDINAIFDIHIDSPTHLQAIGEHARELLILRNLRQIQEMAQARDDTLALQARMRELTEQSRRDPLTGVYNRLHMQAQLEQAFNDAGQDRLLSLAMIDLDDFKQINDRHGHLLGDQVLHQFAQSLHRNLRDSDLVARYGGEEFLVLLPDTDETAAQQALERLLQTVTRLPMAVVDGQPLHVSFSAGIATHNGKAGAFPNLHALIEAADNALYRAKHLGRQRICQHTP</sequence>
<dbReference type="PANTHER" id="PTHR45138:SF9">
    <property type="entry name" value="DIGUANYLATE CYCLASE DGCM-RELATED"/>
    <property type="match status" value="1"/>
</dbReference>
<evidence type="ECO:0000259" key="4">
    <source>
        <dbReference type="PROSITE" id="PS50887"/>
    </source>
</evidence>
<dbReference type="PANTHER" id="PTHR45138">
    <property type="entry name" value="REGULATORY COMPONENTS OF SENSORY TRANSDUCTION SYSTEM"/>
    <property type="match status" value="1"/>
</dbReference>
<dbReference type="PROSITE" id="PS51833">
    <property type="entry name" value="HDOD"/>
    <property type="match status" value="1"/>
</dbReference>
<name>A0A1M4V9M0_9GAMM</name>
<dbReference type="GO" id="GO:0043709">
    <property type="term" value="P:cell adhesion involved in single-species biofilm formation"/>
    <property type="evidence" value="ECO:0007669"/>
    <property type="project" value="TreeGrafter"/>
</dbReference>
<dbReference type="InterPro" id="IPR013976">
    <property type="entry name" value="HDOD"/>
</dbReference>
<organism evidence="6 7">
    <name type="scientific">Thermomonas hydrothermalis</name>
    <dbReference type="NCBI Taxonomy" id="213588"/>
    <lineage>
        <taxon>Bacteria</taxon>
        <taxon>Pseudomonadati</taxon>
        <taxon>Pseudomonadota</taxon>
        <taxon>Gammaproteobacteria</taxon>
        <taxon>Lysobacterales</taxon>
        <taxon>Lysobacteraceae</taxon>
        <taxon>Thermomonas</taxon>
    </lineage>
</organism>
<dbReference type="EC" id="2.7.7.65" evidence="2"/>
<dbReference type="InterPro" id="IPR043128">
    <property type="entry name" value="Rev_trsase/Diguanyl_cyclase"/>
</dbReference>
<dbReference type="Gene3D" id="3.30.70.270">
    <property type="match status" value="1"/>
</dbReference>
<comment type="catalytic activity">
    <reaction evidence="3">
        <text>2 GTP = 3',3'-c-di-GMP + 2 diphosphate</text>
        <dbReference type="Rhea" id="RHEA:24898"/>
        <dbReference type="ChEBI" id="CHEBI:33019"/>
        <dbReference type="ChEBI" id="CHEBI:37565"/>
        <dbReference type="ChEBI" id="CHEBI:58805"/>
        <dbReference type="EC" id="2.7.7.65"/>
    </reaction>
</comment>
<dbReference type="GO" id="GO:0052621">
    <property type="term" value="F:diguanylate cyclase activity"/>
    <property type="evidence" value="ECO:0007669"/>
    <property type="project" value="UniProtKB-EC"/>
</dbReference>
<evidence type="ECO:0000256" key="1">
    <source>
        <dbReference type="ARBA" id="ARBA00001946"/>
    </source>
</evidence>
<keyword evidence="7" id="KW-1185">Reference proteome</keyword>
<dbReference type="GO" id="GO:0005886">
    <property type="term" value="C:plasma membrane"/>
    <property type="evidence" value="ECO:0007669"/>
    <property type="project" value="TreeGrafter"/>
</dbReference>
<evidence type="ECO:0000256" key="2">
    <source>
        <dbReference type="ARBA" id="ARBA00012528"/>
    </source>
</evidence>
<dbReference type="InterPro" id="IPR029787">
    <property type="entry name" value="Nucleotide_cyclase"/>
</dbReference>
<dbReference type="Pfam" id="PF08668">
    <property type="entry name" value="HDOD"/>
    <property type="match status" value="1"/>
</dbReference>
<dbReference type="CDD" id="cd01949">
    <property type="entry name" value="GGDEF"/>
    <property type="match status" value="1"/>
</dbReference>
<dbReference type="GO" id="GO:1902201">
    <property type="term" value="P:negative regulation of bacterial-type flagellum-dependent cell motility"/>
    <property type="evidence" value="ECO:0007669"/>
    <property type="project" value="TreeGrafter"/>
</dbReference>
<gene>
    <name evidence="6" type="ORF">SAMN02745204_00880</name>
</gene>
<dbReference type="Gene3D" id="1.10.3210.10">
    <property type="entry name" value="Hypothetical protein af1432"/>
    <property type="match status" value="1"/>
</dbReference>
<evidence type="ECO:0000259" key="5">
    <source>
        <dbReference type="PROSITE" id="PS51833"/>
    </source>
</evidence>
<dbReference type="STRING" id="213588.SAMN02745204_00880"/>
<dbReference type="InterPro" id="IPR050469">
    <property type="entry name" value="Diguanylate_Cyclase"/>
</dbReference>
<dbReference type="RefSeq" id="WP_072755411.1">
    <property type="nucleotide sequence ID" value="NZ_FQUK01000010.1"/>
</dbReference>
<evidence type="ECO:0000313" key="7">
    <source>
        <dbReference type="Proteomes" id="UP000242857"/>
    </source>
</evidence>
<dbReference type="Proteomes" id="UP000242857">
    <property type="component" value="Unassembled WGS sequence"/>
</dbReference>
<feature type="domain" description="GGDEF" evidence="4">
    <location>
        <begin position="359"/>
        <end position="496"/>
    </location>
</feature>
<reference evidence="7" key="1">
    <citation type="submission" date="2016-11" db="EMBL/GenBank/DDBJ databases">
        <authorList>
            <person name="Varghese N."/>
            <person name="Submissions S."/>
        </authorList>
    </citation>
    <scope>NUCLEOTIDE SEQUENCE [LARGE SCALE GENOMIC DNA]</scope>
    <source>
        <strain evidence="7">DSM 14834</strain>
    </source>
</reference>
<dbReference type="NCBIfam" id="TIGR00254">
    <property type="entry name" value="GGDEF"/>
    <property type="match status" value="1"/>
</dbReference>
<proteinExistence type="predicted"/>
<evidence type="ECO:0000313" key="6">
    <source>
        <dbReference type="EMBL" id="SHE65632.1"/>
    </source>
</evidence>
<dbReference type="SMART" id="SM00267">
    <property type="entry name" value="GGDEF"/>
    <property type="match status" value="1"/>
</dbReference>